<dbReference type="OMA" id="YAFVNIQ"/>
<name>A0A2X3WT59_STRSZ</name>
<dbReference type="Proteomes" id="UP000269903">
    <property type="component" value="Chromosome"/>
</dbReference>
<organism evidence="2 3">
    <name type="scientific">Streptococcus equi subsp. zooepidemicus</name>
    <dbReference type="NCBI Taxonomy" id="40041"/>
    <lineage>
        <taxon>Bacteria</taxon>
        <taxon>Bacillati</taxon>
        <taxon>Bacillota</taxon>
        <taxon>Bacilli</taxon>
        <taxon>Lactobacillales</taxon>
        <taxon>Streptococcaceae</taxon>
        <taxon>Streptococcus</taxon>
    </lineage>
</organism>
<feature type="transmembrane region" description="Helical" evidence="1">
    <location>
        <begin position="92"/>
        <end position="118"/>
    </location>
</feature>
<protein>
    <submittedName>
        <fullName evidence="2">DNA-binding protein</fullName>
    </submittedName>
</protein>
<keyword evidence="1" id="KW-0472">Membrane</keyword>
<dbReference type="RefSeq" id="WP_012516426.1">
    <property type="nucleotide sequence ID" value="NZ_CP046040.1"/>
</dbReference>
<dbReference type="AlphaFoldDB" id="A0A2X3WT59"/>
<sequence>MIFSDLSVLLTQKSQLAYAKRLKYMGFFALCLGGLFLLLAFDVRLTSFAQGMLVGLGSGSLLLGVRAFQIAFNPQRLRASYIKAYDERHQVVIKLAAVSTLILLVVLIIGCLCLNVFWGLVLGFRVFLEICLYTILLGFLGIKLLLEHVI</sequence>
<keyword evidence="1" id="KW-0812">Transmembrane</keyword>
<reference evidence="2 3" key="1">
    <citation type="submission" date="2018-12" db="EMBL/GenBank/DDBJ databases">
        <authorList>
            <consortium name="Pathogen Informatics"/>
        </authorList>
    </citation>
    <scope>NUCLEOTIDE SEQUENCE [LARGE SCALE GENOMIC DNA]</scope>
    <source>
        <strain evidence="2 3">NCTC6180</strain>
    </source>
</reference>
<evidence type="ECO:0000313" key="3">
    <source>
        <dbReference type="Proteomes" id="UP000269903"/>
    </source>
</evidence>
<keyword evidence="1" id="KW-1133">Transmembrane helix</keyword>
<feature type="transmembrane region" description="Helical" evidence="1">
    <location>
        <begin position="124"/>
        <end position="146"/>
    </location>
</feature>
<dbReference type="STRING" id="1051072.SeseC_02503"/>
<dbReference type="EMBL" id="LR134317">
    <property type="protein sequence ID" value="VEF09598.1"/>
    <property type="molecule type" value="Genomic_DNA"/>
</dbReference>
<evidence type="ECO:0000313" key="2">
    <source>
        <dbReference type="EMBL" id="VEF09598.1"/>
    </source>
</evidence>
<feature type="transmembrane region" description="Helical" evidence="1">
    <location>
        <begin position="47"/>
        <end position="72"/>
    </location>
</feature>
<feature type="transmembrane region" description="Helical" evidence="1">
    <location>
        <begin position="21"/>
        <end position="41"/>
    </location>
</feature>
<keyword evidence="2" id="KW-0238">DNA-binding</keyword>
<proteinExistence type="predicted"/>
<dbReference type="GO" id="GO:0003677">
    <property type="term" value="F:DNA binding"/>
    <property type="evidence" value="ECO:0007669"/>
    <property type="project" value="UniProtKB-KW"/>
</dbReference>
<gene>
    <name evidence="2" type="ORF">NCTC6180_02029</name>
</gene>
<accession>A0A2X3WT59</accession>
<evidence type="ECO:0000256" key="1">
    <source>
        <dbReference type="SAM" id="Phobius"/>
    </source>
</evidence>